<evidence type="ECO:0000313" key="1">
    <source>
        <dbReference type="EMBL" id="WIC39629.1"/>
    </source>
</evidence>
<organism evidence="1 2">
    <name type="scientific">Phage Phass-1</name>
    <dbReference type="NCBI Taxonomy" id="3043662"/>
    <lineage>
        <taxon>Viruses</taxon>
        <taxon>Duplodnaviria</taxon>
        <taxon>Heunggongvirae</taxon>
        <taxon>Uroviricota</taxon>
        <taxon>Caudoviricetes</taxon>
        <taxon>Caudoviricetes code 15 clade</taxon>
    </lineage>
</organism>
<dbReference type="Gene3D" id="3.30.420.10">
    <property type="entry name" value="Ribonuclease H-like superfamily/Ribonuclease H"/>
    <property type="match status" value="1"/>
</dbReference>
<dbReference type="SUPFAM" id="SSF53098">
    <property type="entry name" value="Ribonuclease H-like"/>
    <property type="match status" value="1"/>
</dbReference>
<dbReference type="EMBL" id="OQ749652">
    <property type="protein sequence ID" value="WIC39629.1"/>
    <property type="molecule type" value="Genomic_DNA"/>
</dbReference>
<evidence type="ECO:0000313" key="2">
    <source>
        <dbReference type="Proteomes" id="UP001237988"/>
    </source>
</evidence>
<dbReference type="GO" id="GO:0003676">
    <property type="term" value="F:nucleic acid binding"/>
    <property type="evidence" value="ECO:0007669"/>
    <property type="project" value="InterPro"/>
</dbReference>
<protein>
    <submittedName>
        <fullName evidence="1">Uncharacterized protein</fullName>
    </submittedName>
</protein>
<proteinExistence type="predicted"/>
<reference evidence="1" key="1">
    <citation type="submission" date="2023-04" db="EMBL/GenBank/DDBJ databases">
        <title>Bacteriophage Phass-1 Discovered in the Human Gut Virome - the Founding Member of the Proposed New Family Phassviridae.</title>
        <authorList>
            <person name="Tikunov A.Y."/>
            <person name="Morozova V.V."/>
            <person name="Chechushkov A.V."/>
            <person name="Tikunova N.V."/>
        </authorList>
    </citation>
    <scope>NUCLEOTIDE SEQUENCE</scope>
</reference>
<accession>A0AAF0LY49</accession>
<dbReference type="InterPro" id="IPR036397">
    <property type="entry name" value="RNaseH_sf"/>
</dbReference>
<dbReference type="Proteomes" id="UP001237988">
    <property type="component" value="Segment"/>
</dbReference>
<name>A0AAF0LY49_9CAUD</name>
<dbReference type="InterPro" id="IPR012337">
    <property type="entry name" value="RNaseH-like_sf"/>
</dbReference>
<sequence length="169" mass="19337">MKILSFDQAANVSGWSYWEDEVPVKWGTVEPSPKTLRGGQRLHSLRKQFEDLIKEFNPDMILIENPVGGEEDKRGGPENNWKTMQTLCQVQGVLLEVIAAHRKKVEIISPSSWQNTCGIHKRSRDERKAGARKFVENYYGLSDVIQDVVDSICIGYHYIRENGLERSAF</sequence>